<keyword evidence="2" id="KW-1185">Reference proteome</keyword>
<evidence type="ECO:0000313" key="1">
    <source>
        <dbReference type="EMBL" id="GJE91558.1"/>
    </source>
</evidence>
<proteinExistence type="predicted"/>
<reference evidence="1 2" key="1">
    <citation type="submission" date="2021-08" db="EMBL/GenBank/DDBJ databases">
        <title>Draft Genome Sequence of Phanerochaete sordida strain YK-624.</title>
        <authorList>
            <person name="Mori T."/>
            <person name="Dohra H."/>
            <person name="Suzuki T."/>
            <person name="Kawagishi H."/>
            <person name="Hirai H."/>
        </authorList>
    </citation>
    <scope>NUCLEOTIDE SEQUENCE [LARGE SCALE GENOMIC DNA]</scope>
    <source>
        <strain evidence="1 2">YK-624</strain>
    </source>
</reference>
<gene>
    <name evidence="1" type="ORF">PsYK624_077080</name>
</gene>
<dbReference type="Proteomes" id="UP000703269">
    <property type="component" value="Unassembled WGS sequence"/>
</dbReference>
<accession>A0A9P3LEI7</accession>
<name>A0A9P3LEI7_9APHY</name>
<evidence type="ECO:0000313" key="2">
    <source>
        <dbReference type="Proteomes" id="UP000703269"/>
    </source>
</evidence>
<comment type="caution">
    <text evidence="1">The sequence shown here is derived from an EMBL/GenBank/DDBJ whole genome shotgun (WGS) entry which is preliminary data.</text>
</comment>
<protein>
    <submittedName>
        <fullName evidence="1">Uncharacterized protein</fullName>
    </submittedName>
</protein>
<dbReference type="EMBL" id="BPQB01000022">
    <property type="protein sequence ID" value="GJE91558.1"/>
    <property type="molecule type" value="Genomic_DNA"/>
</dbReference>
<sequence length="84" mass="9443">MVHIEERERYLADPCEAGGQALQSRVTKRCARELTAERPFKFIISGWTDMGRELRCFGASDVRSCRDTLVACYALNISSNLNAS</sequence>
<organism evidence="1 2">
    <name type="scientific">Phanerochaete sordida</name>
    <dbReference type="NCBI Taxonomy" id="48140"/>
    <lineage>
        <taxon>Eukaryota</taxon>
        <taxon>Fungi</taxon>
        <taxon>Dikarya</taxon>
        <taxon>Basidiomycota</taxon>
        <taxon>Agaricomycotina</taxon>
        <taxon>Agaricomycetes</taxon>
        <taxon>Polyporales</taxon>
        <taxon>Phanerochaetaceae</taxon>
        <taxon>Phanerochaete</taxon>
    </lineage>
</organism>
<dbReference type="AlphaFoldDB" id="A0A9P3LEI7"/>